<reference evidence="1 2" key="1">
    <citation type="journal article" date="2018" name="Int. J. Syst. Evol. Microbiol.">
        <title>Adhaeribacter swui sp. nov., isolated from wet mud.</title>
        <authorList>
            <person name="Kim D.U."/>
            <person name="Kim K.W."/>
            <person name="Kang M.S."/>
            <person name="Kim J.Y."/>
            <person name="Jang J.H."/>
            <person name="Kim M.K."/>
        </authorList>
    </citation>
    <scope>NUCLEOTIDE SEQUENCE [LARGE SCALE GENOMIC DNA]</scope>
    <source>
        <strain evidence="1 2">KCTC 52873</strain>
    </source>
</reference>
<accession>A0A7G7GC31</accession>
<dbReference type="RefSeq" id="WP_185271210.1">
    <property type="nucleotide sequence ID" value="NZ_CP055156.1"/>
</dbReference>
<evidence type="ECO:0000313" key="2">
    <source>
        <dbReference type="Proteomes" id="UP000515237"/>
    </source>
</evidence>
<dbReference type="Proteomes" id="UP000515237">
    <property type="component" value="Chromosome"/>
</dbReference>
<evidence type="ECO:0000313" key="1">
    <source>
        <dbReference type="EMBL" id="QNF34715.1"/>
    </source>
</evidence>
<dbReference type="KEGG" id="aswu:HUW51_19005"/>
<proteinExistence type="predicted"/>
<sequence>MNDLRSFGNVLKQEGTSRYERFLPALDPGSVLLDDRQLQDFISFAQRYAKQVLFVPQQASEVDLTTTWEDFFKNNSVLLLAHIATKNVAAYKETHDHLLALFNRENNLNNFNELLEFTFSRYKKINSWYYASAADGALNFDLKLYISSYLRPELESLQEMLLYTRNLLVNQNYRLPDFQTDLFSSRSTAADNEREINAIFKNFNFSGSQANQLNAHEKVKEILKQDNVWALQDKENSSLRERLFAGKTDEEKRSSAALRLNKIFEAVYYATENIVNHSRHYFEEIIRQQQNHPPHLALFIAFIKLYGYAQQELNNLPRKHLDFYYKEVLQIKTKSAVPDQAYIILELAKGFETTFLKKGTLFTAGKDKQNTELIYQLQDDITVTKAQVAAVHTLFLQQDANKQTLNYYTEKLTINPEANTENIEVASWKMFGEAKTPTLAEVGFGIASTQFYLAKGERKVTLVLETEEPVPVEQFNTRLLRLLLTGEKGWLNSDDVNSGISVQSLIRTIPTTLELNFSVSATQESAIVAFDPATHAGNFATKMPVVQFILKFPRRQLLSEDPQYALYQEHIQQLNVLQQLHIKSARIQAQVGSLNAPVSFDGVKELILENNDAPIDSKKPFYPFTPIPKVGSAFYLGCKDLFYKKIDKLTVNLEWLLPDNFSTYYNKYLPPYDSHQFKVALSILVNKRWKKISEVSVIDKDASGPRFKVLRLDFSKIISTPENEPDMDVATVDNEHQDGTLRLKLNYPDFGHSIYPQLITTAVMEKASSKYGSVDFYKIVKKQLHDSRITIKLPDDMAQRGGSLRVVYDILEKVPNPAQARSMIINSLSEMIRRVNGTHLLVRKPKPTPEQETGTPEKEGQVIVNDDNYIERILRFLKKINLVADTIYYDKDKQGAPEVVNEVKEKVTRQADFILPTDRELENVIVTEASNAIGKTVANVVDEILATRANQVADPVQVSALLAQEFKEANEVINDMIARKIAILLSSNELPPPPYAPLINAISLSYTSTKLAVPPNDLFYHITPLGVFPANKYGSNSNGAGTLAKPAAVFPKYLLAQGPGTATMPGMLFIGLREVVPNQNLALLVQVAEGSRVNDKKPPVVHWWFRHNAEWRPLSEDALISDSTYGLQTTGILQFAIPANAENQTGIFNTNHLFWLCASVASDTDAFPQLISVKAQAAQVTFLDQENDPQHLALPLEANKIKNLVEKIPDIKKVSQPVASFGGQMQEQDSAYYTLVSERLRHKNRAITNWDFERLVLDHFPAVYKVKCLNNYYNGQFVTGHVTVVPVSDLRNRNYYGSNLLFPKLSYIDLRAIEKKLSAHASPFVKIHALNPQLDQILIRCKVKFYTGVDQGFYLQRLNEELIQFLTPWASTDSESLVFSAKIYASSIINFIDQREYVDYVQDLIMQQYTETDQGGKIFAVDTDQLTSLVETKFTTGHSILVSAPKHEIELV</sequence>
<dbReference type="EMBL" id="CP055156">
    <property type="protein sequence ID" value="QNF34715.1"/>
    <property type="molecule type" value="Genomic_DNA"/>
</dbReference>
<organism evidence="1 2">
    <name type="scientific">Adhaeribacter swui</name>
    <dbReference type="NCBI Taxonomy" id="2086471"/>
    <lineage>
        <taxon>Bacteria</taxon>
        <taxon>Pseudomonadati</taxon>
        <taxon>Bacteroidota</taxon>
        <taxon>Cytophagia</taxon>
        <taxon>Cytophagales</taxon>
        <taxon>Hymenobacteraceae</taxon>
        <taxon>Adhaeribacter</taxon>
    </lineage>
</organism>
<name>A0A7G7GC31_9BACT</name>
<gene>
    <name evidence="1" type="ORF">HUW51_19005</name>
</gene>
<evidence type="ECO:0008006" key="3">
    <source>
        <dbReference type="Google" id="ProtNLM"/>
    </source>
</evidence>
<keyword evidence="2" id="KW-1185">Reference proteome</keyword>
<protein>
    <recommendedName>
        <fullName evidence="3">Baseplate J/gp47 family protein</fullName>
    </recommendedName>
</protein>